<feature type="domain" description="HTH dtxR-type" evidence="5">
    <location>
        <begin position="5"/>
        <end position="66"/>
    </location>
</feature>
<dbReference type="GO" id="GO:0003677">
    <property type="term" value="F:DNA binding"/>
    <property type="evidence" value="ECO:0007669"/>
    <property type="project" value="UniProtKB-KW"/>
</dbReference>
<dbReference type="InterPro" id="IPR036388">
    <property type="entry name" value="WH-like_DNA-bd_sf"/>
</dbReference>
<dbReference type="InterPro" id="IPR022687">
    <property type="entry name" value="HTH_DTXR"/>
</dbReference>
<proteinExistence type="inferred from homology"/>
<dbReference type="OrthoDB" id="3208141at2"/>
<dbReference type="InterPro" id="IPR022689">
    <property type="entry name" value="Iron_dep_repressor"/>
</dbReference>
<keyword evidence="7" id="KW-1185">Reference proteome</keyword>
<reference evidence="6 7" key="1">
    <citation type="journal article" date="2009" name="Stand. Genomic Sci.">
        <title>Complete genome sequence of Cryptobacterium curtum type strain (12-3).</title>
        <authorList>
            <person name="Mavrommatis K."/>
            <person name="Pukall R."/>
            <person name="Rohde C."/>
            <person name="Chen F."/>
            <person name="Sims D."/>
            <person name="Brettin T."/>
            <person name="Kuske C."/>
            <person name="Detter J.C."/>
            <person name="Han C."/>
            <person name="Lapidus A."/>
            <person name="Copeland A."/>
            <person name="Glavina Del Rio T."/>
            <person name="Nolan M."/>
            <person name="Lucas S."/>
            <person name="Tice H."/>
            <person name="Cheng J.F."/>
            <person name="Bruce D."/>
            <person name="Goodwin L."/>
            <person name="Pitluck S."/>
            <person name="Ovchinnikova G."/>
            <person name="Pati A."/>
            <person name="Ivanova N."/>
            <person name="Chen A."/>
            <person name="Palaniappan K."/>
            <person name="Chain P."/>
            <person name="D'haeseleer P."/>
            <person name="Goker M."/>
            <person name="Bristow J."/>
            <person name="Eisen J.A."/>
            <person name="Markowitz V."/>
            <person name="Hugenholtz P."/>
            <person name="Rohde M."/>
            <person name="Klenk H.P."/>
            <person name="Kyrpides N.C."/>
        </authorList>
    </citation>
    <scope>NUCLEOTIDE SEQUENCE [LARGE SCALE GENOMIC DNA]</scope>
    <source>
        <strain evidence="7">ATCC 700683 / DSM 15641 / 12-3</strain>
    </source>
</reference>
<dbReference type="GO" id="GO:0003700">
    <property type="term" value="F:DNA-binding transcription factor activity"/>
    <property type="evidence" value="ECO:0007669"/>
    <property type="project" value="InterPro"/>
</dbReference>
<dbReference type="Gene3D" id="1.10.10.10">
    <property type="entry name" value="Winged helix-like DNA-binding domain superfamily/Winged helix DNA-binding domain"/>
    <property type="match status" value="1"/>
</dbReference>
<dbReference type="EMBL" id="CP001682">
    <property type="protein sequence ID" value="ACU94974.1"/>
    <property type="molecule type" value="Genomic_DNA"/>
</dbReference>
<evidence type="ECO:0000256" key="3">
    <source>
        <dbReference type="ARBA" id="ARBA00023125"/>
    </source>
</evidence>
<dbReference type="InterPro" id="IPR036390">
    <property type="entry name" value="WH_DNA-bd_sf"/>
</dbReference>
<evidence type="ECO:0000256" key="4">
    <source>
        <dbReference type="ARBA" id="ARBA00023163"/>
    </source>
</evidence>
<dbReference type="SMART" id="SM00529">
    <property type="entry name" value="HTH_DTXR"/>
    <property type="match status" value="1"/>
</dbReference>
<dbReference type="PANTHER" id="PTHR33238:SF7">
    <property type="entry name" value="IRON-DEPENDENT TRANSCRIPTIONAL REGULATOR"/>
    <property type="match status" value="1"/>
</dbReference>
<gene>
    <name evidence="6" type="ordered locus">Ccur_12960</name>
</gene>
<keyword evidence="2" id="KW-0805">Transcription regulation</keyword>
<dbReference type="Pfam" id="PF02742">
    <property type="entry name" value="Fe_dep_repr_C"/>
    <property type="match status" value="1"/>
</dbReference>
<dbReference type="Gene3D" id="1.10.60.10">
    <property type="entry name" value="Iron dependent repressor, metal binding and dimerisation domain"/>
    <property type="match status" value="1"/>
</dbReference>
<dbReference type="RefSeq" id="WP_015778837.1">
    <property type="nucleotide sequence ID" value="NC_013170.1"/>
</dbReference>
<evidence type="ECO:0000313" key="6">
    <source>
        <dbReference type="EMBL" id="ACU94974.1"/>
    </source>
</evidence>
<dbReference type="Pfam" id="PF01325">
    <property type="entry name" value="Fe_dep_repress"/>
    <property type="match status" value="1"/>
</dbReference>
<dbReference type="GO" id="GO:0046983">
    <property type="term" value="F:protein dimerization activity"/>
    <property type="evidence" value="ECO:0007669"/>
    <property type="project" value="InterPro"/>
</dbReference>
<dbReference type="InterPro" id="IPR050536">
    <property type="entry name" value="DtxR_MntR_Metal-Reg"/>
</dbReference>
<comment type="similarity">
    <text evidence="1">Belongs to the DtxR/MntR family.</text>
</comment>
<accession>C7ML27</accession>
<evidence type="ECO:0000256" key="1">
    <source>
        <dbReference type="ARBA" id="ARBA00007871"/>
    </source>
</evidence>
<dbReference type="eggNOG" id="COG1321">
    <property type="taxonomic scope" value="Bacteria"/>
</dbReference>
<dbReference type="AlphaFoldDB" id="C7ML27"/>
<dbReference type="PROSITE" id="PS50944">
    <property type="entry name" value="HTH_DTXR"/>
    <property type="match status" value="1"/>
</dbReference>
<evidence type="ECO:0000313" key="7">
    <source>
        <dbReference type="Proteomes" id="UP000000954"/>
    </source>
</evidence>
<dbReference type="SUPFAM" id="SSF46785">
    <property type="entry name" value="Winged helix' DNA-binding domain"/>
    <property type="match status" value="1"/>
</dbReference>
<name>C7ML27_CRYCD</name>
<dbReference type="KEGG" id="ccu:Ccur_12960"/>
<sequence>MSLVLHESAEMYLETIYLLQQRSDNVRAVDIAAEMGFSKPTISEWMGKLKKEGLISAAANGSIILSEHGEKIAQSIYERHTVLNQIFQLIGVSPDVAVHDACRIEHYISDETFKCLKVYFADALKDAPQEEDESETK</sequence>
<dbReference type="InterPro" id="IPR001367">
    <property type="entry name" value="Fe_dep_repressor"/>
</dbReference>
<dbReference type="HOGENOM" id="CLU_069532_3_1_11"/>
<protein>
    <submittedName>
        <fullName evidence="6">Mn-dependent transcriptional regulator</fullName>
    </submittedName>
</protein>
<dbReference type="PANTHER" id="PTHR33238">
    <property type="entry name" value="IRON (METAL) DEPENDENT REPRESSOR, DTXR FAMILY"/>
    <property type="match status" value="1"/>
</dbReference>
<dbReference type="GO" id="GO:0046914">
    <property type="term" value="F:transition metal ion binding"/>
    <property type="evidence" value="ECO:0007669"/>
    <property type="project" value="InterPro"/>
</dbReference>
<dbReference type="InterPro" id="IPR036421">
    <property type="entry name" value="Fe_dep_repressor_sf"/>
</dbReference>
<keyword evidence="4" id="KW-0804">Transcription</keyword>
<dbReference type="SUPFAM" id="SSF47979">
    <property type="entry name" value="Iron-dependent repressor protein, dimerization domain"/>
    <property type="match status" value="1"/>
</dbReference>
<evidence type="ECO:0000259" key="5">
    <source>
        <dbReference type="PROSITE" id="PS50944"/>
    </source>
</evidence>
<keyword evidence="3" id="KW-0238">DNA-binding</keyword>
<dbReference type="STRING" id="469378.Ccur_12960"/>
<dbReference type="Proteomes" id="UP000000954">
    <property type="component" value="Chromosome"/>
</dbReference>
<evidence type="ECO:0000256" key="2">
    <source>
        <dbReference type="ARBA" id="ARBA00023015"/>
    </source>
</evidence>
<organism evidence="6 7">
    <name type="scientific">Cryptobacterium curtum (strain ATCC 700683 / DSM 15641 / CCUG 43107 / 12-3)</name>
    <dbReference type="NCBI Taxonomy" id="469378"/>
    <lineage>
        <taxon>Bacteria</taxon>
        <taxon>Bacillati</taxon>
        <taxon>Actinomycetota</taxon>
        <taxon>Coriobacteriia</taxon>
        <taxon>Eggerthellales</taxon>
        <taxon>Eggerthellaceae</taxon>
        <taxon>Cryptobacterium</taxon>
    </lineage>
</organism>